<reference evidence="1 2" key="1">
    <citation type="submission" date="2015-10" db="EMBL/GenBank/DDBJ databases">
        <title>Mycobacterium gordonae draft genome assembly.</title>
        <authorList>
            <person name="Ustinova V."/>
            <person name="Smirnova T."/>
            <person name="Blagodatskikh K."/>
            <person name="Varlamov D."/>
            <person name="Larionova E."/>
            <person name="Chernousova L."/>
        </authorList>
    </citation>
    <scope>NUCLEOTIDE SEQUENCE [LARGE SCALE GENOMIC DNA]</scope>
    <source>
        <strain evidence="1 2">CTRI 14-8773</strain>
    </source>
</reference>
<proteinExistence type="predicted"/>
<evidence type="ECO:0000313" key="1">
    <source>
        <dbReference type="EMBL" id="KQH75582.1"/>
    </source>
</evidence>
<dbReference type="Proteomes" id="UP000051677">
    <property type="component" value="Unassembled WGS sequence"/>
</dbReference>
<comment type="caution">
    <text evidence="1">The sequence shown here is derived from an EMBL/GenBank/DDBJ whole genome shotgun (WGS) entry which is preliminary data.</text>
</comment>
<dbReference type="RefSeq" id="WP_055581436.1">
    <property type="nucleotide sequence ID" value="NZ_LKTM01000372.1"/>
</dbReference>
<gene>
    <name evidence="1" type="ORF">AO501_25225</name>
</gene>
<name>A0A0Q2QU74_MYCGO</name>
<accession>A0A0Q2QU74</accession>
<organism evidence="1 2">
    <name type="scientific">Mycobacterium gordonae</name>
    <dbReference type="NCBI Taxonomy" id="1778"/>
    <lineage>
        <taxon>Bacteria</taxon>
        <taxon>Bacillati</taxon>
        <taxon>Actinomycetota</taxon>
        <taxon>Actinomycetes</taxon>
        <taxon>Mycobacteriales</taxon>
        <taxon>Mycobacteriaceae</taxon>
        <taxon>Mycobacterium</taxon>
    </lineage>
</organism>
<dbReference type="EMBL" id="LKTM01000372">
    <property type="protein sequence ID" value="KQH75582.1"/>
    <property type="molecule type" value="Genomic_DNA"/>
</dbReference>
<dbReference type="AlphaFoldDB" id="A0A0Q2QU74"/>
<evidence type="ECO:0000313" key="2">
    <source>
        <dbReference type="Proteomes" id="UP000051677"/>
    </source>
</evidence>
<protein>
    <submittedName>
        <fullName evidence="1">Uncharacterized protein</fullName>
    </submittedName>
</protein>
<sequence length="66" mass="7095">MAITVQVKPDLSAFVAATESEVAAIIGDHVYGESGPYTDEDDHSSATRAAADLCRRYVLLPRQAED</sequence>